<dbReference type="Proteomes" id="UP000789759">
    <property type="component" value="Unassembled WGS sequence"/>
</dbReference>
<gene>
    <name evidence="1" type="ORF">CPELLU_LOCUS21139</name>
</gene>
<organism evidence="1 2">
    <name type="scientific">Cetraspora pellucida</name>
    <dbReference type="NCBI Taxonomy" id="1433469"/>
    <lineage>
        <taxon>Eukaryota</taxon>
        <taxon>Fungi</taxon>
        <taxon>Fungi incertae sedis</taxon>
        <taxon>Mucoromycota</taxon>
        <taxon>Glomeromycotina</taxon>
        <taxon>Glomeromycetes</taxon>
        <taxon>Diversisporales</taxon>
        <taxon>Gigasporaceae</taxon>
        <taxon>Cetraspora</taxon>
    </lineage>
</organism>
<protein>
    <submittedName>
        <fullName evidence="1">12802_t:CDS:1</fullName>
    </submittedName>
</protein>
<comment type="caution">
    <text evidence="1">The sequence shown here is derived from an EMBL/GenBank/DDBJ whole genome shotgun (WGS) entry which is preliminary data.</text>
</comment>
<feature type="non-terminal residue" evidence="1">
    <location>
        <position position="1"/>
    </location>
</feature>
<evidence type="ECO:0000313" key="2">
    <source>
        <dbReference type="Proteomes" id="UP000789759"/>
    </source>
</evidence>
<evidence type="ECO:0000313" key="1">
    <source>
        <dbReference type="EMBL" id="CAG8834628.1"/>
    </source>
</evidence>
<proteinExistence type="predicted"/>
<reference evidence="1" key="1">
    <citation type="submission" date="2021-06" db="EMBL/GenBank/DDBJ databases">
        <authorList>
            <person name="Kallberg Y."/>
            <person name="Tangrot J."/>
            <person name="Rosling A."/>
        </authorList>
    </citation>
    <scope>NUCLEOTIDE SEQUENCE</scope>
    <source>
        <strain evidence="1">FL966</strain>
    </source>
</reference>
<dbReference type="EMBL" id="CAJVQA010073936">
    <property type="protein sequence ID" value="CAG8834628.1"/>
    <property type="molecule type" value="Genomic_DNA"/>
</dbReference>
<accession>A0A9N9KIX3</accession>
<name>A0A9N9KIX3_9GLOM</name>
<sequence>IDYILADDLLISYLYKFKLDNSLSSTNSDHQILISTCKFSFTISKARDKNRCKRRTYNYKVITKENCEEFSNQVKTNMIEYQVPTTTDTTKSLEQTWHKIDTCITKAALKHITNKKYIIKNFFHNFTPKAT</sequence>
<dbReference type="AlphaFoldDB" id="A0A9N9KIX3"/>
<keyword evidence="2" id="KW-1185">Reference proteome</keyword>